<dbReference type="GO" id="GO:0004000">
    <property type="term" value="F:adenosine deaminase activity"/>
    <property type="evidence" value="ECO:0007669"/>
    <property type="project" value="UniProtKB-UniRule"/>
</dbReference>
<feature type="binding site" evidence="9">
    <location>
        <position position="197"/>
    </location>
    <ligand>
        <name>Zn(2+)</name>
        <dbReference type="ChEBI" id="CHEBI:29105"/>
        <note>catalytic</note>
    </ligand>
</feature>
<dbReference type="InterPro" id="IPR001365">
    <property type="entry name" value="A_deaminase_dom"/>
</dbReference>
<dbReference type="GO" id="GO:0008270">
    <property type="term" value="F:zinc ion binding"/>
    <property type="evidence" value="ECO:0007669"/>
    <property type="project" value="UniProtKB-UniRule"/>
</dbReference>
<comment type="catalytic activity">
    <reaction evidence="7">
        <text>adenosine + H2O + H(+) = inosine + NH4(+)</text>
        <dbReference type="Rhea" id="RHEA:24408"/>
        <dbReference type="ChEBI" id="CHEBI:15377"/>
        <dbReference type="ChEBI" id="CHEBI:15378"/>
        <dbReference type="ChEBI" id="CHEBI:16335"/>
        <dbReference type="ChEBI" id="CHEBI:17596"/>
        <dbReference type="ChEBI" id="CHEBI:28938"/>
        <dbReference type="EC" id="3.5.4.4"/>
    </reaction>
    <physiologicalReaction direction="left-to-right" evidence="7">
        <dbReference type="Rhea" id="RHEA:24409"/>
    </physiologicalReaction>
</comment>
<reference evidence="11 12" key="1">
    <citation type="submission" date="2019-02" db="EMBL/GenBank/DDBJ databases">
        <title>Shewanella sp. D4-2 isolated from Dokdo Island.</title>
        <authorList>
            <person name="Baek K."/>
        </authorList>
    </citation>
    <scope>NUCLEOTIDE SEQUENCE [LARGE SCALE GENOMIC DNA]</scope>
    <source>
        <strain evidence="11 12">D4-2</strain>
    </source>
</reference>
<evidence type="ECO:0000256" key="8">
    <source>
        <dbReference type="ARBA" id="ARBA00049213"/>
    </source>
</evidence>
<comment type="catalytic activity">
    <reaction evidence="8">
        <text>2'-deoxyadenosine + H2O + H(+) = 2'-deoxyinosine + NH4(+)</text>
        <dbReference type="Rhea" id="RHEA:28190"/>
        <dbReference type="ChEBI" id="CHEBI:15377"/>
        <dbReference type="ChEBI" id="CHEBI:15378"/>
        <dbReference type="ChEBI" id="CHEBI:17256"/>
        <dbReference type="ChEBI" id="CHEBI:28938"/>
        <dbReference type="ChEBI" id="CHEBI:28997"/>
        <dbReference type="EC" id="3.5.4.4"/>
    </reaction>
    <physiologicalReaction direction="left-to-right" evidence="8">
        <dbReference type="Rhea" id="RHEA:28191"/>
    </physiologicalReaction>
</comment>
<dbReference type="HAMAP" id="MF_00540">
    <property type="entry name" value="A_deaminase"/>
    <property type="match status" value="1"/>
</dbReference>
<evidence type="ECO:0000256" key="9">
    <source>
        <dbReference type="HAMAP-Rule" id="MF_00540"/>
    </source>
</evidence>
<feature type="binding site" evidence="9">
    <location>
        <position position="278"/>
    </location>
    <ligand>
        <name>Zn(2+)</name>
        <dbReference type="ChEBI" id="CHEBI:29105"/>
        <note>catalytic</note>
    </ligand>
</feature>
<feature type="binding site" evidence="9">
    <location>
        <position position="14"/>
    </location>
    <ligand>
        <name>Zn(2+)</name>
        <dbReference type="ChEBI" id="CHEBI:29105"/>
        <note>catalytic</note>
    </ligand>
</feature>
<sequence>MIDKTLPLVDLHRHLDGNVRVNTIWELGHKHGIELPAQSLETLAPFVQIQGKENNLVNFLKKLDWMVAVLADLDAVKRVAYENVEDAAVSGLDYTELRFSPYYMAMNHKLPIEGVVEAVIDGVQAGLKQFDVEVNLIGIMSRSFGQQACQQELDGLLAHKEKLVAMDLAGDELGFPGELFTDHFKQVRDAGLAITAHAGEAAGAESMWQAIQDLGATRIGHGVNAIHDPKLMEYLAANNIGIESCPTSNLHTSTVADYDSHPLTKFMDAGVCIGLNTDDPGVSAIDIGHEYRVVKSEMGLTDEQLAQLQRNGVEMAFMSAASKQALYDKVRAKSV</sequence>
<keyword evidence="5 9" id="KW-0546">Nucleotide metabolism</keyword>
<dbReference type="PANTHER" id="PTHR11409">
    <property type="entry name" value="ADENOSINE DEAMINASE"/>
    <property type="match status" value="1"/>
</dbReference>
<dbReference type="GO" id="GO:0043103">
    <property type="term" value="P:hypoxanthine salvage"/>
    <property type="evidence" value="ECO:0007669"/>
    <property type="project" value="TreeGrafter"/>
</dbReference>
<feature type="active site" description="Proton donor" evidence="9">
    <location>
        <position position="200"/>
    </location>
</feature>
<dbReference type="GO" id="GO:0009168">
    <property type="term" value="P:purine ribonucleoside monophosphate biosynthetic process"/>
    <property type="evidence" value="ECO:0007669"/>
    <property type="project" value="UniProtKB-UniRule"/>
</dbReference>
<comment type="similarity">
    <text evidence="9">Belongs to the metallo-dependent hydrolases superfamily. Adenosine and AMP deaminases family. Adenosine deaminase subfamily.</text>
</comment>
<evidence type="ECO:0000256" key="1">
    <source>
        <dbReference type="ARBA" id="ARBA00012784"/>
    </source>
</evidence>
<keyword evidence="12" id="KW-1185">Reference proteome</keyword>
<keyword evidence="3 9" id="KW-0378">Hydrolase</keyword>
<evidence type="ECO:0000313" key="11">
    <source>
        <dbReference type="EMBL" id="QBF82960.1"/>
    </source>
</evidence>
<feature type="site" description="Important for catalytic activity" evidence="9">
    <location>
        <position position="221"/>
    </location>
</feature>
<dbReference type="Gene3D" id="3.20.20.140">
    <property type="entry name" value="Metal-dependent hydrolases"/>
    <property type="match status" value="1"/>
</dbReference>
<dbReference type="InterPro" id="IPR006330">
    <property type="entry name" value="Ado/ade_deaminase"/>
</dbReference>
<dbReference type="GO" id="GO:0005829">
    <property type="term" value="C:cytosol"/>
    <property type="evidence" value="ECO:0007669"/>
    <property type="project" value="TreeGrafter"/>
</dbReference>
<dbReference type="OrthoDB" id="105475at2"/>
<organism evidence="11 12">
    <name type="scientific">Shewanella maritima</name>
    <dbReference type="NCBI Taxonomy" id="2520507"/>
    <lineage>
        <taxon>Bacteria</taxon>
        <taxon>Pseudomonadati</taxon>
        <taxon>Pseudomonadota</taxon>
        <taxon>Gammaproteobacteria</taxon>
        <taxon>Alteromonadales</taxon>
        <taxon>Shewanellaceae</taxon>
        <taxon>Shewanella</taxon>
    </lineage>
</organism>
<feature type="binding site" evidence="9">
    <location>
        <position position="12"/>
    </location>
    <ligand>
        <name>Zn(2+)</name>
        <dbReference type="ChEBI" id="CHEBI:29105"/>
        <note>catalytic</note>
    </ligand>
</feature>
<feature type="binding site" evidence="9">
    <location>
        <position position="14"/>
    </location>
    <ligand>
        <name>substrate</name>
    </ligand>
</feature>
<evidence type="ECO:0000256" key="7">
    <source>
        <dbReference type="ARBA" id="ARBA00047989"/>
    </source>
</evidence>
<dbReference type="GO" id="GO:0009117">
    <property type="term" value="P:nucleotide metabolic process"/>
    <property type="evidence" value="ECO:0007669"/>
    <property type="project" value="UniProtKB-KW"/>
</dbReference>
<dbReference type="RefSeq" id="WP_130599607.1">
    <property type="nucleotide sequence ID" value="NZ_CP036200.1"/>
</dbReference>
<dbReference type="GO" id="GO:0006154">
    <property type="term" value="P:adenosine catabolic process"/>
    <property type="evidence" value="ECO:0007669"/>
    <property type="project" value="TreeGrafter"/>
</dbReference>
<feature type="binding site" evidence="9">
    <location>
        <position position="170"/>
    </location>
    <ligand>
        <name>substrate</name>
    </ligand>
</feature>
<dbReference type="EMBL" id="CP036200">
    <property type="protein sequence ID" value="QBF82960.1"/>
    <property type="molecule type" value="Genomic_DNA"/>
</dbReference>
<evidence type="ECO:0000256" key="5">
    <source>
        <dbReference type="ARBA" id="ARBA00023080"/>
    </source>
</evidence>
<dbReference type="Proteomes" id="UP000291106">
    <property type="component" value="Chromosome"/>
</dbReference>
<gene>
    <name evidence="9" type="primary">add</name>
    <name evidence="11" type="ORF">EXU30_09825</name>
</gene>
<comment type="cofactor">
    <cofactor evidence="9">
        <name>Zn(2+)</name>
        <dbReference type="ChEBI" id="CHEBI:29105"/>
    </cofactor>
    <text evidence="9">Binds 1 zinc ion per subunit.</text>
</comment>
<dbReference type="FunFam" id="3.20.20.140:FF:000009">
    <property type="entry name" value="Adenosine deaminase"/>
    <property type="match status" value="1"/>
</dbReference>
<dbReference type="PANTHER" id="PTHR11409:SF43">
    <property type="entry name" value="ADENOSINE DEAMINASE"/>
    <property type="match status" value="1"/>
</dbReference>
<feature type="binding site" evidence="9">
    <location>
        <position position="279"/>
    </location>
    <ligand>
        <name>substrate</name>
    </ligand>
</feature>
<keyword evidence="2 9" id="KW-0479">Metal-binding</keyword>
<evidence type="ECO:0000256" key="3">
    <source>
        <dbReference type="ARBA" id="ARBA00022801"/>
    </source>
</evidence>
<dbReference type="SUPFAM" id="SSF51556">
    <property type="entry name" value="Metallo-dependent hydrolases"/>
    <property type="match status" value="1"/>
</dbReference>
<protein>
    <recommendedName>
        <fullName evidence="1 9">Adenosine deaminase</fullName>
        <ecNumber evidence="1 9">3.5.4.4</ecNumber>
    </recommendedName>
    <alternativeName>
        <fullName evidence="6 9">Adenosine aminohydrolase</fullName>
    </alternativeName>
</protein>
<keyword evidence="4 9" id="KW-0862">Zinc</keyword>
<evidence type="ECO:0000256" key="6">
    <source>
        <dbReference type="ARBA" id="ARBA00031852"/>
    </source>
</evidence>
<dbReference type="InterPro" id="IPR032466">
    <property type="entry name" value="Metal_Hydrolase"/>
</dbReference>
<evidence type="ECO:0000256" key="4">
    <source>
        <dbReference type="ARBA" id="ARBA00022833"/>
    </source>
</evidence>
<accession>A0A411PHX1</accession>
<comment type="function">
    <text evidence="9">Catalyzes the hydrolytic deamination of adenosine and 2-deoxyadenosine.</text>
</comment>
<dbReference type="InterPro" id="IPR028893">
    <property type="entry name" value="A_deaminase"/>
</dbReference>
<dbReference type="AlphaFoldDB" id="A0A411PHX1"/>
<dbReference type="NCBIfam" id="NF006846">
    <property type="entry name" value="PRK09358.1-1"/>
    <property type="match status" value="1"/>
</dbReference>
<name>A0A411PHX1_9GAMM</name>
<feature type="domain" description="Adenosine deaminase" evidence="10">
    <location>
        <begin position="7"/>
        <end position="332"/>
    </location>
</feature>
<evidence type="ECO:0000313" key="12">
    <source>
        <dbReference type="Proteomes" id="UP000291106"/>
    </source>
</evidence>
<proteinExistence type="inferred from homology"/>
<feature type="binding site" evidence="9">
    <location>
        <position position="16"/>
    </location>
    <ligand>
        <name>substrate</name>
    </ligand>
</feature>
<evidence type="ECO:0000259" key="10">
    <source>
        <dbReference type="Pfam" id="PF00962"/>
    </source>
</evidence>
<dbReference type="KEGG" id="smai:EXU30_09825"/>
<dbReference type="EC" id="3.5.4.4" evidence="1 9"/>
<dbReference type="GO" id="GO:0046103">
    <property type="term" value="P:inosine biosynthetic process"/>
    <property type="evidence" value="ECO:0007669"/>
    <property type="project" value="TreeGrafter"/>
</dbReference>
<evidence type="ECO:0000256" key="2">
    <source>
        <dbReference type="ARBA" id="ARBA00022723"/>
    </source>
</evidence>
<dbReference type="GO" id="GO:0046936">
    <property type="term" value="F:2'-deoxyadenosine deaminase activity"/>
    <property type="evidence" value="ECO:0007669"/>
    <property type="project" value="RHEA"/>
</dbReference>
<dbReference type="NCBIfam" id="TIGR01430">
    <property type="entry name" value="aden_deam"/>
    <property type="match status" value="1"/>
</dbReference>
<dbReference type="Pfam" id="PF00962">
    <property type="entry name" value="A_deaminase"/>
    <property type="match status" value="1"/>
</dbReference>